<keyword evidence="3" id="KW-1185">Reference proteome</keyword>
<dbReference type="SUPFAM" id="SSF55781">
    <property type="entry name" value="GAF domain-like"/>
    <property type="match status" value="1"/>
</dbReference>
<dbReference type="PROSITE" id="PS50113">
    <property type="entry name" value="PAC"/>
    <property type="match status" value="1"/>
</dbReference>
<dbReference type="Gene3D" id="3.30.450.40">
    <property type="match status" value="1"/>
</dbReference>
<dbReference type="EMBL" id="CP012333">
    <property type="protein sequence ID" value="AKV03987.1"/>
    <property type="molecule type" value="Genomic_DNA"/>
</dbReference>
<organism evidence="2 3">
    <name type="scientific">Labilithrix luteola</name>
    <dbReference type="NCBI Taxonomy" id="1391654"/>
    <lineage>
        <taxon>Bacteria</taxon>
        <taxon>Pseudomonadati</taxon>
        <taxon>Myxococcota</taxon>
        <taxon>Polyangia</taxon>
        <taxon>Polyangiales</taxon>
        <taxon>Labilitrichaceae</taxon>
        <taxon>Labilithrix</taxon>
    </lineage>
</organism>
<dbReference type="Proteomes" id="UP000064967">
    <property type="component" value="Chromosome"/>
</dbReference>
<dbReference type="Pfam" id="PF01590">
    <property type="entry name" value="GAF"/>
    <property type="match status" value="1"/>
</dbReference>
<feature type="domain" description="PAC" evidence="1">
    <location>
        <begin position="147"/>
        <end position="200"/>
    </location>
</feature>
<reference evidence="2 3" key="1">
    <citation type="submission" date="2015-08" db="EMBL/GenBank/DDBJ databases">
        <authorList>
            <person name="Babu N.S."/>
            <person name="Beckwith C.J."/>
            <person name="Beseler K.G."/>
            <person name="Brison A."/>
            <person name="Carone J.V."/>
            <person name="Caskin T.P."/>
            <person name="Diamond M."/>
            <person name="Durham M.E."/>
            <person name="Foxe J.M."/>
            <person name="Go M."/>
            <person name="Henderson B.A."/>
            <person name="Jones I.B."/>
            <person name="McGettigan J.A."/>
            <person name="Micheletti S.J."/>
            <person name="Nasrallah M.E."/>
            <person name="Ortiz D."/>
            <person name="Piller C.R."/>
            <person name="Privatt S.R."/>
            <person name="Schneider S.L."/>
            <person name="Sharp S."/>
            <person name="Smith T.C."/>
            <person name="Stanton J.D."/>
            <person name="Ullery H.E."/>
            <person name="Wilson R.J."/>
            <person name="Serrano M.G."/>
            <person name="Buck G."/>
            <person name="Lee V."/>
            <person name="Wang Y."/>
            <person name="Carvalho R."/>
            <person name="Voegtly L."/>
            <person name="Shi R."/>
            <person name="Duckworth R."/>
            <person name="Johnson A."/>
            <person name="Loviza R."/>
            <person name="Walstead R."/>
            <person name="Shah Z."/>
            <person name="Kiflezghi M."/>
            <person name="Wade K."/>
            <person name="Ball S.L."/>
            <person name="Bradley K.W."/>
            <person name="Asai D.J."/>
            <person name="Bowman C.A."/>
            <person name="Russell D.A."/>
            <person name="Pope W.H."/>
            <person name="Jacobs-Sera D."/>
            <person name="Hendrix R.W."/>
            <person name="Hatfull G.F."/>
        </authorList>
    </citation>
    <scope>NUCLEOTIDE SEQUENCE [LARGE SCALE GENOMIC DNA]</scope>
    <source>
        <strain evidence="2 3">DSM 27648</strain>
    </source>
</reference>
<dbReference type="NCBIfam" id="TIGR00229">
    <property type="entry name" value="sensory_box"/>
    <property type="match status" value="1"/>
</dbReference>
<dbReference type="SMART" id="SM00065">
    <property type="entry name" value="GAF"/>
    <property type="match status" value="1"/>
</dbReference>
<dbReference type="STRING" id="1391654.AKJ09_10650"/>
<dbReference type="InterPro" id="IPR000014">
    <property type="entry name" value="PAS"/>
</dbReference>
<dbReference type="AlphaFoldDB" id="A0A0K1QE92"/>
<dbReference type="KEGG" id="llu:AKJ09_10650"/>
<proteinExistence type="predicted"/>
<dbReference type="InterPro" id="IPR035965">
    <property type="entry name" value="PAS-like_dom_sf"/>
</dbReference>
<dbReference type="SUPFAM" id="SSF55785">
    <property type="entry name" value="PYP-like sensor domain (PAS domain)"/>
    <property type="match status" value="1"/>
</dbReference>
<dbReference type="Pfam" id="PF08448">
    <property type="entry name" value="PAS_4"/>
    <property type="match status" value="1"/>
</dbReference>
<dbReference type="InterPro" id="IPR013656">
    <property type="entry name" value="PAS_4"/>
</dbReference>
<dbReference type="RefSeq" id="WP_169928565.1">
    <property type="nucleotide sequence ID" value="NZ_CP012333.1"/>
</dbReference>
<name>A0A0K1QE92_9BACT</name>
<sequence>MGDRLASFYEQAESVGGLDAKIRLALLTRIPSTRALVEPDSPQNVSRFETALTEIRREAEKRKTASTTTATRALPGNEELLWGVLSSLHDAMVAVFDQDARCMLAWDSRSLEARYGNGKSGFVRETIARHIADQRGRDIRRTFEVGRATESEMAVALGAHEVWISVALSPIHDDKGRVTSVAAFISDVTERRRAALALEKNAERLRTHNRVFVELMSQRTALFSDPMAAFRRLTEAAAQTLDVARASIWFYDDAKSGITCIDLFEKELDKHSDGVVLAAKDFPAYFAGLLEERTIAADDAHKHPMTCEFSEVYLKPLGINSMLDVPIWVDGQMVGVVCHEHVGAARAWTPDEENFAYLMGSIAALVRAHQRQSSASS</sequence>
<dbReference type="InterPro" id="IPR000700">
    <property type="entry name" value="PAS-assoc_C"/>
</dbReference>
<dbReference type="InterPro" id="IPR029016">
    <property type="entry name" value="GAF-like_dom_sf"/>
</dbReference>
<gene>
    <name evidence="2" type="ORF">AKJ09_10650</name>
</gene>
<evidence type="ECO:0000259" key="1">
    <source>
        <dbReference type="PROSITE" id="PS50113"/>
    </source>
</evidence>
<dbReference type="Gene3D" id="3.30.450.20">
    <property type="entry name" value="PAS domain"/>
    <property type="match status" value="1"/>
</dbReference>
<protein>
    <recommendedName>
        <fullName evidence="1">PAC domain-containing protein</fullName>
    </recommendedName>
</protein>
<evidence type="ECO:0000313" key="3">
    <source>
        <dbReference type="Proteomes" id="UP000064967"/>
    </source>
</evidence>
<evidence type="ECO:0000313" key="2">
    <source>
        <dbReference type="EMBL" id="AKV03987.1"/>
    </source>
</evidence>
<accession>A0A0K1QE92</accession>
<dbReference type="InterPro" id="IPR003018">
    <property type="entry name" value="GAF"/>
</dbReference>